<feature type="transmembrane region" description="Helical" evidence="1">
    <location>
        <begin position="204"/>
        <end position="224"/>
    </location>
</feature>
<protein>
    <submittedName>
        <fullName evidence="2">Uncharacterized protein</fullName>
    </submittedName>
</protein>
<gene>
    <name evidence="2" type="ORF">EJ08DRAFT_375736</name>
</gene>
<reference evidence="2" key="1">
    <citation type="journal article" date="2020" name="Stud. Mycol.">
        <title>101 Dothideomycetes genomes: a test case for predicting lifestyles and emergence of pathogens.</title>
        <authorList>
            <person name="Haridas S."/>
            <person name="Albert R."/>
            <person name="Binder M."/>
            <person name="Bloem J."/>
            <person name="Labutti K."/>
            <person name="Salamov A."/>
            <person name="Andreopoulos B."/>
            <person name="Baker S."/>
            <person name="Barry K."/>
            <person name="Bills G."/>
            <person name="Bluhm B."/>
            <person name="Cannon C."/>
            <person name="Castanera R."/>
            <person name="Culley D."/>
            <person name="Daum C."/>
            <person name="Ezra D."/>
            <person name="Gonzalez J."/>
            <person name="Henrissat B."/>
            <person name="Kuo A."/>
            <person name="Liang C."/>
            <person name="Lipzen A."/>
            <person name="Lutzoni F."/>
            <person name="Magnuson J."/>
            <person name="Mondo S."/>
            <person name="Nolan M."/>
            <person name="Ohm R."/>
            <person name="Pangilinan J."/>
            <person name="Park H.-J."/>
            <person name="Ramirez L."/>
            <person name="Alfaro M."/>
            <person name="Sun H."/>
            <person name="Tritt A."/>
            <person name="Yoshinaga Y."/>
            <person name="Zwiers L.-H."/>
            <person name="Turgeon B."/>
            <person name="Goodwin S."/>
            <person name="Spatafora J."/>
            <person name="Crous P."/>
            <person name="Grigoriev I."/>
        </authorList>
    </citation>
    <scope>NUCLEOTIDE SEQUENCE</scope>
    <source>
        <strain evidence="2">CBS 130266</strain>
    </source>
</reference>
<keyword evidence="1" id="KW-0472">Membrane</keyword>
<sequence length="538" mass="61051">MLPNVEEMESQRPDHSYAQLFQPYDHERRDGRALDIQFDDFDVDLQHVSGDSKVLHVQLKEVEMESHHGFAQQIPDQRQKSDSLLKTDDTAIRPRMVVKNRWAMIVYIILSAIPLGFLWLVSEVVRHNRQRVVSETFRVFENVTRVVATVFPITFAAIARHAITQLARLRLEKGISLGAIEQLMRSRTVFATVHTQVALRSANILGLSLVLFWLLSPLGGQSFLRMMPRALERQRTMTAVQYYDTRGQPMSRFWPSFHVNDSIMGISGWSNSILHAMYSATLLSSDEQKLSSTDLWGNAKIPYLTSTNVQESMDYSSLIGIPIVGAPRGNGSVLVESNYINLECTNLTKASDITNLNNIASLANESATCLIGCGTDPNTTFLGWNGLFDKSAFWSLGIDNFVDRHWWYNTDDFEQYPQSTYPEYLINEPGLDALQATLLFQSVDPSGYTSAYCKISEIYVESRVNWTISPLLRSFSVVSQKPSRKPHVSRNITHLSWPTNFGAMNQWLPRAVPQIEIRKSLDMALYYIYNMSIESAAV</sequence>
<feature type="transmembrane region" description="Helical" evidence="1">
    <location>
        <begin position="102"/>
        <end position="122"/>
    </location>
</feature>
<organism evidence="2 3">
    <name type="scientific">Tothia fuscella</name>
    <dbReference type="NCBI Taxonomy" id="1048955"/>
    <lineage>
        <taxon>Eukaryota</taxon>
        <taxon>Fungi</taxon>
        <taxon>Dikarya</taxon>
        <taxon>Ascomycota</taxon>
        <taxon>Pezizomycotina</taxon>
        <taxon>Dothideomycetes</taxon>
        <taxon>Pleosporomycetidae</taxon>
        <taxon>Venturiales</taxon>
        <taxon>Cylindrosympodiaceae</taxon>
        <taxon>Tothia</taxon>
    </lineage>
</organism>
<proteinExistence type="predicted"/>
<accession>A0A9P4TWF3</accession>
<dbReference type="AlphaFoldDB" id="A0A9P4TWF3"/>
<keyword evidence="3" id="KW-1185">Reference proteome</keyword>
<evidence type="ECO:0000256" key="1">
    <source>
        <dbReference type="SAM" id="Phobius"/>
    </source>
</evidence>
<evidence type="ECO:0000313" key="3">
    <source>
        <dbReference type="Proteomes" id="UP000800235"/>
    </source>
</evidence>
<dbReference type="OrthoDB" id="3692311at2759"/>
<comment type="caution">
    <text evidence="2">The sequence shown here is derived from an EMBL/GenBank/DDBJ whole genome shotgun (WGS) entry which is preliminary data.</text>
</comment>
<keyword evidence="1" id="KW-1133">Transmembrane helix</keyword>
<evidence type="ECO:0000313" key="2">
    <source>
        <dbReference type="EMBL" id="KAF2426536.1"/>
    </source>
</evidence>
<dbReference type="Proteomes" id="UP000800235">
    <property type="component" value="Unassembled WGS sequence"/>
</dbReference>
<keyword evidence="1" id="KW-0812">Transmembrane</keyword>
<name>A0A9P4TWF3_9PEZI</name>
<dbReference type="EMBL" id="MU007064">
    <property type="protein sequence ID" value="KAF2426536.1"/>
    <property type="molecule type" value="Genomic_DNA"/>
</dbReference>